<dbReference type="RefSeq" id="WP_153441411.1">
    <property type="nucleotide sequence ID" value="NZ_CP121659.1"/>
</dbReference>
<dbReference type="Gene3D" id="1.25.40.10">
    <property type="entry name" value="Tetratricopeptide repeat domain"/>
    <property type="match status" value="1"/>
</dbReference>
<reference evidence="1 2" key="1">
    <citation type="journal article" date="2013" name="Genome Biol.">
        <title>Comparative genomics of the core and accessory genomes of 48 Sinorhizobium strains comprising five genospecies.</title>
        <authorList>
            <person name="Sugawara M."/>
            <person name="Epstein B."/>
            <person name="Badgley B.D."/>
            <person name="Unno T."/>
            <person name="Xu L."/>
            <person name="Reese J."/>
            <person name="Gyaneshwar P."/>
            <person name="Denny R."/>
            <person name="Mudge J."/>
            <person name="Bharti A.K."/>
            <person name="Farmer A.D."/>
            <person name="May G.D."/>
            <person name="Woodward J.E."/>
            <person name="Medigue C."/>
            <person name="Vallenet D."/>
            <person name="Lajus A."/>
            <person name="Rouy Z."/>
            <person name="Martinez-Vaz B."/>
            <person name="Tiffin P."/>
            <person name="Young N.D."/>
            <person name="Sadowsky M.J."/>
        </authorList>
    </citation>
    <scope>NUCLEOTIDE SEQUENCE [LARGE SCALE GENOMIC DNA]</scope>
    <source>
        <strain evidence="1 2">USDA4894</strain>
    </source>
</reference>
<accession>A0A6N7LID9</accession>
<organism evidence="1 2">
    <name type="scientific">Sinorhizobium terangae</name>
    <dbReference type="NCBI Taxonomy" id="110322"/>
    <lineage>
        <taxon>Bacteria</taxon>
        <taxon>Pseudomonadati</taxon>
        <taxon>Pseudomonadota</taxon>
        <taxon>Alphaproteobacteria</taxon>
        <taxon>Hyphomicrobiales</taxon>
        <taxon>Rhizobiaceae</taxon>
        <taxon>Sinorhizobium/Ensifer group</taxon>
        <taxon>Sinorhizobium</taxon>
    </lineage>
</organism>
<dbReference type="OrthoDB" id="7593450at2"/>
<dbReference type="InterPro" id="IPR010323">
    <property type="entry name" value="DUF924"/>
</dbReference>
<comment type="caution">
    <text evidence="1">The sequence shown here is derived from an EMBL/GenBank/DDBJ whole genome shotgun (WGS) entry which is preliminary data.</text>
</comment>
<dbReference type="Proteomes" id="UP000439983">
    <property type="component" value="Unassembled WGS sequence"/>
</dbReference>
<evidence type="ECO:0000313" key="2">
    <source>
        <dbReference type="Proteomes" id="UP000439983"/>
    </source>
</evidence>
<protein>
    <submittedName>
        <fullName evidence="1">DUF924 family protein</fullName>
    </submittedName>
</protein>
<gene>
    <name evidence="1" type="ORF">GHK62_23220</name>
</gene>
<dbReference type="AlphaFoldDB" id="A0A6N7LID9"/>
<dbReference type="SUPFAM" id="SSF48452">
    <property type="entry name" value="TPR-like"/>
    <property type="match status" value="1"/>
</dbReference>
<dbReference type="EMBL" id="WITC01000099">
    <property type="protein sequence ID" value="MQX17547.1"/>
    <property type="molecule type" value="Genomic_DNA"/>
</dbReference>
<name>A0A6N7LID9_SINTE</name>
<evidence type="ECO:0000313" key="1">
    <source>
        <dbReference type="EMBL" id="MQX17547.1"/>
    </source>
</evidence>
<sequence>MSDFIGYIESLALCSLQPAEGQGQPPARSDAAVNARLREALTGEALVGEDKAAAVINFWRDAGPTRWFAKEPEFDRAFRERFLASHEAAARGEFLNWTVSPEKALALLLLLDQFPRNAFRGTPRMYETDALALGIARAAVDAGYDLKGPADLQLFFYLPFGHSEELADQERSVELARRLGEPSLSHAIGHRDIVRRFGRFPHRNGILGRTMTEEEQRFLDAGGFAG</sequence>
<proteinExistence type="predicted"/>
<dbReference type="Pfam" id="PF06041">
    <property type="entry name" value="DUF924"/>
    <property type="match status" value="1"/>
</dbReference>
<dbReference type="InterPro" id="IPR011990">
    <property type="entry name" value="TPR-like_helical_dom_sf"/>
</dbReference>
<dbReference type="Gene3D" id="1.20.58.320">
    <property type="entry name" value="TPR-like"/>
    <property type="match status" value="1"/>
</dbReference>
<keyword evidence="2" id="KW-1185">Reference proteome</keyword>